<feature type="domain" description="UspA" evidence="1">
    <location>
        <begin position="1"/>
        <end position="135"/>
    </location>
</feature>
<dbReference type="CDD" id="cd00293">
    <property type="entry name" value="USP-like"/>
    <property type="match status" value="1"/>
</dbReference>
<protein>
    <submittedName>
        <fullName evidence="2">Universal stress protein family 3</fullName>
    </submittedName>
</protein>
<dbReference type="InterPro" id="IPR006015">
    <property type="entry name" value="Universal_stress_UspA"/>
</dbReference>
<gene>
    <name evidence="2" type="ORF">MNBD_ALPHA08-626</name>
</gene>
<dbReference type="SUPFAM" id="SSF52402">
    <property type="entry name" value="Adenine nucleotide alpha hydrolases-like"/>
    <property type="match status" value="1"/>
</dbReference>
<sequence length="136" mass="14766">MYKEILLPVDLGHRASWEKAAPVAVSLAQQHGAKLNVVTVIPDFGMPMVGSFFPDDFAEKALAASQGELAKFVEKHIPADVRGKARAVHGTIYKRIIINADEMGCDLIVLGAHRPEKADYLLGPNAARVVRHANQS</sequence>
<dbReference type="InterPro" id="IPR014729">
    <property type="entry name" value="Rossmann-like_a/b/a_fold"/>
</dbReference>
<accession>A0A3B0R6T5</accession>
<feature type="non-terminal residue" evidence="2">
    <location>
        <position position="136"/>
    </location>
</feature>
<dbReference type="PRINTS" id="PR01438">
    <property type="entry name" value="UNVRSLSTRESS"/>
</dbReference>
<organism evidence="2">
    <name type="scientific">hydrothermal vent metagenome</name>
    <dbReference type="NCBI Taxonomy" id="652676"/>
    <lineage>
        <taxon>unclassified sequences</taxon>
        <taxon>metagenomes</taxon>
        <taxon>ecological metagenomes</taxon>
    </lineage>
</organism>
<dbReference type="InterPro" id="IPR006016">
    <property type="entry name" value="UspA"/>
</dbReference>
<dbReference type="Pfam" id="PF00582">
    <property type="entry name" value="Usp"/>
    <property type="match status" value="1"/>
</dbReference>
<dbReference type="AlphaFoldDB" id="A0A3B0R6T5"/>
<name>A0A3B0R6T5_9ZZZZ</name>
<proteinExistence type="predicted"/>
<evidence type="ECO:0000259" key="1">
    <source>
        <dbReference type="Pfam" id="PF00582"/>
    </source>
</evidence>
<evidence type="ECO:0000313" key="2">
    <source>
        <dbReference type="EMBL" id="VAV87237.1"/>
    </source>
</evidence>
<dbReference type="Gene3D" id="3.40.50.620">
    <property type="entry name" value="HUPs"/>
    <property type="match status" value="1"/>
</dbReference>
<reference evidence="2" key="1">
    <citation type="submission" date="2018-06" db="EMBL/GenBank/DDBJ databases">
        <authorList>
            <person name="Zhirakovskaya E."/>
        </authorList>
    </citation>
    <scope>NUCLEOTIDE SEQUENCE</scope>
</reference>
<dbReference type="EMBL" id="UOEC01000025">
    <property type="protein sequence ID" value="VAV87237.1"/>
    <property type="molecule type" value="Genomic_DNA"/>
</dbReference>